<evidence type="ECO:0008006" key="5">
    <source>
        <dbReference type="Google" id="ProtNLM"/>
    </source>
</evidence>
<feature type="compositionally biased region" description="Low complexity" evidence="1">
    <location>
        <begin position="59"/>
        <end position="71"/>
    </location>
</feature>
<feature type="compositionally biased region" description="Polar residues" evidence="1">
    <location>
        <begin position="163"/>
        <end position="172"/>
    </location>
</feature>
<sequence>MEFIQALNPLYAIPILVVIFCAFIVYALGFKSPVQPPSFEGIEEEKKPKKRRGKENQKNNKLQQNGKVNGNTVTKANIVKKETSENKKKDSEKHPLPEKPNTVEKTSAAEKKASKKSRAQNEKKVLQEKKESFSYEEQNDDGWVQLISKKGRKNRKKDDAVASETNAPSVTKVTEAAKSDDNSPIEESPKKHTGSSKDKKQSAPIDLQEKSAKDVKVASVEKPKMQNVVVEVSKPDKAEKQPKKETAAKEIKALEESNKSKKKKKKNADVIPQVNEPAGNISSTISDSSAKQVISENVAPTKVTPNITNVAELPPPSSNTVEANKSSDSKSSNVAFDELAGLYPETKEQKKKKKVRRDH</sequence>
<feature type="compositionally biased region" description="Basic and acidic residues" evidence="1">
    <location>
        <begin position="175"/>
        <end position="224"/>
    </location>
</feature>
<gene>
    <name evidence="3" type="primary">AVEN_108351_1</name>
    <name evidence="3" type="ORF">CDAR_91021</name>
</gene>
<evidence type="ECO:0000256" key="1">
    <source>
        <dbReference type="SAM" id="MobiDB-lite"/>
    </source>
</evidence>
<keyword evidence="2" id="KW-1133">Transmembrane helix</keyword>
<dbReference type="EMBL" id="BPLQ01004108">
    <property type="protein sequence ID" value="GIY05618.1"/>
    <property type="molecule type" value="Genomic_DNA"/>
</dbReference>
<accession>A0AAV4Q6I7</accession>
<dbReference type="Proteomes" id="UP001054837">
    <property type="component" value="Unassembled WGS sequence"/>
</dbReference>
<evidence type="ECO:0000256" key="2">
    <source>
        <dbReference type="SAM" id="Phobius"/>
    </source>
</evidence>
<comment type="caution">
    <text evidence="3">The sequence shown here is derived from an EMBL/GenBank/DDBJ whole genome shotgun (WGS) entry which is preliminary data.</text>
</comment>
<feature type="compositionally biased region" description="Polar residues" evidence="1">
    <location>
        <begin position="280"/>
        <end position="295"/>
    </location>
</feature>
<organism evidence="3 4">
    <name type="scientific">Caerostris darwini</name>
    <dbReference type="NCBI Taxonomy" id="1538125"/>
    <lineage>
        <taxon>Eukaryota</taxon>
        <taxon>Metazoa</taxon>
        <taxon>Ecdysozoa</taxon>
        <taxon>Arthropoda</taxon>
        <taxon>Chelicerata</taxon>
        <taxon>Arachnida</taxon>
        <taxon>Araneae</taxon>
        <taxon>Araneomorphae</taxon>
        <taxon>Entelegynae</taxon>
        <taxon>Araneoidea</taxon>
        <taxon>Araneidae</taxon>
        <taxon>Caerostris</taxon>
    </lineage>
</organism>
<keyword evidence="2" id="KW-0812">Transmembrane</keyword>
<protein>
    <recommendedName>
        <fullName evidence="5">ATP synthase F0 subunit 8</fullName>
    </recommendedName>
</protein>
<keyword evidence="2" id="KW-0472">Membrane</keyword>
<feature type="compositionally biased region" description="Basic and acidic residues" evidence="1">
    <location>
        <begin position="119"/>
        <end position="133"/>
    </location>
</feature>
<keyword evidence="4" id="KW-1185">Reference proteome</keyword>
<evidence type="ECO:0000313" key="3">
    <source>
        <dbReference type="EMBL" id="GIY05618.1"/>
    </source>
</evidence>
<feature type="compositionally biased region" description="Basic and acidic residues" evidence="1">
    <location>
        <begin position="79"/>
        <end position="97"/>
    </location>
</feature>
<feature type="compositionally biased region" description="Basic residues" evidence="1">
    <location>
        <begin position="349"/>
        <end position="359"/>
    </location>
</feature>
<dbReference type="AlphaFoldDB" id="A0AAV4Q6I7"/>
<evidence type="ECO:0000313" key="4">
    <source>
        <dbReference type="Proteomes" id="UP001054837"/>
    </source>
</evidence>
<reference evidence="3 4" key="1">
    <citation type="submission" date="2021-06" db="EMBL/GenBank/DDBJ databases">
        <title>Caerostris darwini draft genome.</title>
        <authorList>
            <person name="Kono N."/>
            <person name="Arakawa K."/>
        </authorList>
    </citation>
    <scope>NUCLEOTIDE SEQUENCE [LARGE SCALE GENOMIC DNA]</scope>
</reference>
<feature type="compositionally biased region" description="Basic and acidic residues" evidence="1">
    <location>
        <begin position="233"/>
        <end position="259"/>
    </location>
</feature>
<feature type="region of interest" description="Disordered" evidence="1">
    <location>
        <begin position="37"/>
        <end position="359"/>
    </location>
</feature>
<name>A0AAV4Q6I7_9ARAC</name>
<feature type="compositionally biased region" description="Polar residues" evidence="1">
    <location>
        <begin position="318"/>
        <end position="334"/>
    </location>
</feature>
<feature type="transmembrane region" description="Helical" evidence="2">
    <location>
        <begin position="12"/>
        <end position="30"/>
    </location>
</feature>
<proteinExistence type="predicted"/>